<reference evidence="1 2" key="1">
    <citation type="journal article" date="2018" name="PLoS ONE">
        <title>The draft genome of Kipferlia bialata reveals reductive genome evolution in fornicate parasites.</title>
        <authorList>
            <person name="Tanifuji G."/>
            <person name="Takabayashi S."/>
            <person name="Kume K."/>
            <person name="Takagi M."/>
            <person name="Nakayama T."/>
            <person name="Kamikawa R."/>
            <person name="Inagaki Y."/>
            <person name="Hashimoto T."/>
        </authorList>
    </citation>
    <scope>NUCLEOTIDE SEQUENCE [LARGE SCALE GENOMIC DNA]</scope>
    <source>
        <strain evidence="1">NY0173</strain>
    </source>
</reference>
<keyword evidence="2" id="KW-1185">Reference proteome</keyword>
<organism evidence="1 2">
    <name type="scientific">Kipferlia bialata</name>
    <dbReference type="NCBI Taxonomy" id="797122"/>
    <lineage>
        <taxon>Eukaryota</taxon>
        <taxon>Metamonada</taxon>
        <taxon>Carpediemonas-like organisms</taxon>
        <taxon>Kipferlia</taxon>
    </lineage>
</organism>
<protein>
    <submittedName>
        <fullName evidence="1">Uncharacterized protein</fullName>
    </submittedName>
</protein>
<sequence>MFKVKRRRGDAWPQPMFFYETGIVRGKMVVLRGYQELVVNVDETQDMLRPNTAMWVFDLHREKGTATISLSGHIEWGDVLFMRNGKRRRGHVLCALDIGPYICLFRTDGVYMYDRVSEGVTLYEALPYPDQVLSASMLNPTTMLVVQRERMLVVELDPSLFQRFSDAD</sequence>
<comment type="caution">
    <text evidence="1">The sequence shown here is derived from an EMBL/GenBank/DDBJ whole genome shotgun (WGS) entry which is preliminary data.</text>
</comment>
<accession>A0A391NR94</accession>
<dbReference type="EMBL" id="BDIP01002897">
    <property type="protein sequence ID" value="GCA63270.1"/>
    <property type="molecule type" value="Genomic_DNA"/>
</dbReference>
<name>A0A391NR94_9EUKA</name>
<dbReference type="AlphaFoldDB" id="A0A391NR94"/>
<gene>
    <name evidence="1" type="ORF">KIPB_008937</name>
</gene>
<evidence type="ECO:0000313" key="1">
    <source>
        <dbReference type="EMBL" id="GCA63270.1"/>
    </source>
</evidence>
<dbReference type="Proteomes" id="UP000265618">
    <property type="component" value="Unassembled WGS sequence"/>
</dbReference>
<proteinExistence type="predicted"/>
<evidence type="ECO:0000313" key="2">
    <source>
        <dbReference type="Proteomes" id="UP000265618"/>
    </source>
</evidence>